<evidence type="ECO:0000256" key="7">
    <source>
        <dbReference type="ARBA" id="ARBA00023157"/>
    </source>
</evidence>
<dbReference type="GO" id="GO:0046872">
    <property type="term" value="F:metal ion binding"/>
    <property type="evidence" value="ECO:0007669"/>
    <property type="project" value="UniProtKB-KW"/>
</dbReference>
<gene>
    <name evidence="9" type="ORF">DSM5745_00698</name>
</gene>
<dbReference type="Pfam" id="PF07519">
    <property type="entry name" value="Tannase"/>
    <property type="match status" value="1"/>
</dbReference>
<dbReference type="AlphaFoldDB" id="A0A3D8T491"/>
<evidence type="ECO:0000256" key="5">
    <source>
        <dbReference type="ARBA" id="ARBA00022801"/>
    </source>
</evidence>
<evidence type="ECO:0000256" key="4">
    <source>
        <dbReference type="ARBA" id="ARBA00022729"/>
    </source>
</evidence>
<keyword evidence="2" id="KW-0719">Serine esterase</keyword>
<accession>A0A3D8T491</accession>
<dbReference type="Proteomes" id="UP000256690">
    <property type="component" value="Unassembled WGS sequence"/>
</dbReference>
<keyword evidence="5 8" id="KW-0378">Hydrolase</keyword>
<evidence type="ECO:0000313" key="10">
    <source>
        <dbReference type="Proteomes" id="UP000256690"/>
    </source>
</evidence>
<dbReference type="GO" id="GO:0030600">
    <property type="term" value="F:feruloyl esterase activity"/>
    <property type="evidence" value="ECO:0007669"/>
    <property type="project" value="UniProtKB-ARBA"/>
</dbReference>
<reference evidence="9 10" key="1">
    <citation type="journal article" date="2018" name="IMA Fungus">
        <title>IMA Genome-F 9: Draft genome sequence of Annulohypoxylon stygium, Aspergillus mulundensis, Berkeleyomyces basicola (syn. Thielaviopsis basicola), Ceratocystis smalleyi, two Cercospora beticola strains, Coleophoma cylindrospora, Fusarium fracticaudum, Phialophora cf. hyalina, and Morchella septimelata.</title>
        <authorList>
            <person name="Wingfield B.D."/>
            <person name="Bills G.F."/>
            <person name="Dong Y."/>
            <person name="Huang W."/>
            <person name="Nel W.J."/>
            <person name="Swalarsk-Parry B.S."/>
            <person name="Vaghefi N."/>
            <person name="Wilken P.M."/>
            <person name="An Z."/>
            <person name="de Beer Z.W."/>
            <person name="De Vos L."/>
            <person name="Chen L."/>
            <person name="Duong T.A."/>
            <person name="Gao Y."/>
            <person name="Hammerbacher A."/>
            <person name="Kikkert J.R."/>
            <person name="Li Y."/>
            <person name="Li H."/>
            <person name="Li K."/>
            <person name="Li Q."/>
            <person name="Liu X."/>
            <person name="Ma X."/>
            <person name="Naidoo K."/>
            <person name="Pethybridge S.J."/>
            <person name="Sun J."/>
            <person name="Steenkamp E.T."/>
            <person name="van der Nest M.A."/>
            <person name="van Wyk S."/>
            <person name="Wingfield M.J."/>
            <person name="Xiong C."/>
            <person name="Yue Q."/>
            <person name="Zhang X."/>
        </authorList>
    </citation>
    <scope>NUCLEOTIDE SEQUENCE [LARGE SCALE GENOMIC DNA]</scope>
    <source>
        <strain evidence="9 10">DSM 5745</strain>
    </source>
</reference>
<keyword evidence="6" id="KW-0106">Calcium</keyword>
<comment type="caution">
    <text evidence="9">The sequence shown here is derived from an EMBL/GenBank/DDBJ whole genome shotgun (WGS) entry which is preliminary data.</text>
</comment>
<protein>
    <recommendedName>
        <fullName evidence="8">Carboxylic ester hydrolase</fullName>
        <ecNumber evidence="8">3.1.1.-</ecNumber>
    </recommendedName>
</protein>
<evidence type="ECO:0000256" key="6">
    <source>
        <dbReference type="ARBA" id="ARBA00022837"/>
    </source>
</evidence>
<dbReference type="SUPFAM" id="SSF53474">
    <property type="entry name" value="alpha/beta-Hydrolases"/>
    <property type="match status" value="1"/>
</dbReference>
<dbReference type="PANTHER" id="PTHR33938">
    <property type="entry name" value="FERULOYL ESTERASE B-RELATED"/>
    <property type="match status" value="1"/>
</dbReference>
<evidence type="ECO:0000256" key="1">
    <source>
        <dbReference type="ARBA" id="ARBA00006249"/>
    </source>
</evidence>
<organism evidence="9 10">
    <name type="scientific">Aspergillus mulundensis</name>
    <dbReference type="NCBI Taxonomy" id="1810919"/>
    <lineage>
        <taxon>Eukaryota</taxon>
        <taxon>Fungi</taxon>
        <taxon>Dikarya</taxon>
        <taxon>Ascomycota</taxon>
        <taxon>Pezizomycotina</taxon>
        <taxon>Eurotiomycetes</taxon>
        <taxon>Eurotiomycetidae</taxon>
        <taxon>Eurotiales</taxon>
        <taxon>Aspergillaceae</taxon>
        <taxon>Aspergillus</taxon>
        <taxon>Aspergillus subgen. Nidulantes</taxon>
    </lineage>
</organism>
<comment type="similarity">
    <text evidence="1 8">Belongs to the tannase family.</text>
</comment>
<keyword evidence="10" id="KW-1185">Reference proteome</keyword>
<keyword evidence="7" id="KW-1015">Disulfide bond</keyword>
<dbReference type="GeneID" id="38111068"/>
<dbReference type="EC" id="3.1.1.-" evidence="8"/>
<keyword evidence="4" id="KW-0732">Signal</keyword>
<dbReference type="InterPro" id="IPR011118">
    <property type="entry name" value="Tannase/feruloyl_esterase"/>
</dbReference>
<evidence type="ECO:0000256" key="3">
    <source>
        <dbReference type="ARBA" id="ARBA00022723"/>
    </source>
</evidence>
<dbReference type="EMBL" id="PVWQ01000001">
    <property type="protein sequence ID" value="RDW93376.1"/>
    <property type="molecule type" value="Genomic_DNA"/>
</dbReference>
<dbReference type="RefSeq" id="XP_026608559.1">
    <property type="nucleotide sequence ID" value="XM_026742714.1"/>
</dbReference>
<evidence type="ECO:0000313" key="9">
    <source>
        <dbReference type="EMBL" id="RDW93376.1"/>
    </source>
</evidence>
<dbReference type="OrthoDB" id="3039123at2759"/>
<dbReference type="InterPro" id="IPR029058">
    <property type="entry name" value="AB_hydrolase_fold"/>
</dbReference>
<sequence length="284" mass="31528">MTDDEKLYAYYQSCSEGGREGWSQVQRFGDQFDGVVIGAPAMRYCFQMVAHLWANVVEARLGYYPSQCEVEGIVNANIAACDGLDGRVDRVISSGKPYYCAASGGVPEQNSTVSAEAVQVVETVLGGMQDLEGNQVYLSYQPGALFYDAQGTYNSASQTWGLNINSFGGEYVTRFLQLRDLENLPSLENVTYDTLKEWIQYGWQTYADTLHTTWPDLTPFQQAGGKILTYHGEQDGSIPTASSVHYYESVRKTMCPGLSYKWMPATRRWATGTACSWSQGLRTA</sequence>
<evidence type="ECO:0000256" key="2">
    <source>
        <dbReference type="ARBA" id="ARBA00022487"/>
    </source>
</evidence>
<name>A0A3D8T491_9EURO</name>
<dbReference type="PANTHER" id="PTHR33938:SF16">
    <property type="entry name" value="CARBOXYLIC ESTER HYDROLASE"/>
    <property type="match status" value="1"/>
</dbReference>
<proteinExistence type="inferred from homology"/>
<evidence type="ECO:0000256" key="8">
    <source>
        <dbReference type="RuleBase" id="RU361238"/>
    </source>
</evidence>
<keyword evidence="3" id="KW-0479">Metal-binding</keyword>